<feature type="domain" description="Reverse transcriptase zinc-binding" evidence="3">
    <location>
        <begin position="456"/>
        <end position="548"/>
    </location>
</feature>
<dbReference type="InterPro" id="IPR036397">
    <property type="entry name" value="RNaseH_sf"/>
</dbReference>
<evidence type="ECO:0000259" key="2">
    <source>
        <dbReference type="Pfam" id="PF13456"/>
    </source>
</evidence>
<evidence type="ECO:0000259" key="3">
    <source>
        <dbReference type="Pfam" id="PF13966"/>
    </source>
</evidence>
<evidence type="ECO:0000256" key="1">
    <source>
        <dbReference type="SAM" id="MobiDB-lite"/>
    </source>
</evidence>
<dbReference type="CDD" id="cd06222">
    <property type="entry name" value="RNase_H_like"/>
    <property type="match status" value="1"/>
</dbReference>
<dbReference type="GeneID" id="110796886"/>
<reference evidence="5" key="2">
    <citation type="submission" date="2025-08" db="UniProtKB">
        <authorList>
            <consortium name="RefSeq"/>
        </authorList>
    </citation>
    <scope>IDENTIFICATION</scope>
    <source>
        <tissue evidence="5">Leaf</tissue>
    </source>
</reference>
<sequence length="810" mass="89971">MSELLGGEFPSSRSSGFSGCSVSRENNCTWSQLMPSFQSNFYQTTTRELYDQGLSQSETEHCFGLHQLRARMERELRPHEHGVPDADTMTSEQPASTSGRRPSKEHVDDDDEMDIGEYSEGDSIFEESEGKSGNDNGDENAGTTNNEVGAAGVDDNEANTSNSSSDDDDPADVIVADVIADEAREQPIFTDEESNRVSLVLDQFNRLSGQLVNYQKSFVKFSPNTPDDYRDYLFASLRLGHRPHLGKYLGVHVDLGRAKCSTFYDLVDKIVRRIANFVYLRLSAAAKLVLINSFLISSIFHVLSVFQIPQSICDRIDSLCLRFWWCSSASSTSMAIRPSSLPHLPKGMGGLGIWKLLLSRLYKVKYPALFSYGSPPPYSPSWGYRGLLSGFKLLSQGLAWKVGSGSKVLIAYDSWVSDGPVTFKDSVLANAILALERPSVPTDDFVYWKFTHAGNYTMKSAYFVLVGNDFSTPPPSSIPVTWWKRFWGLCILPPFKIFIWKSRHNSMPVAATLYDRGMPVDPLCSFCHATPETAAHLFRDCSLITYWWHAFPLSSLVMLPLSEPFPVWCAHMFSFLSSCHSTPGELDAFITALWSCWIIRNDIQFRGTTFSPVALSSVLNIWCLGLKEDASLAATMSCYESSTAHPLPHPLIFFDGLLSANWAMTGVCLVIDGAWTPDNLAGVAWIFRDNNSHDSLGGGAQACILGSPLQAELKACALGLRAAVRKGYSSLLIYFDSASLVRMLQRRLIPPISISWLLGEVRSQFVSLTAFSVRKVPRSSVAEAHVLASRLVVAMLFRFRFNFCVCCFCL</sequence>
<dbReference type="RefSeq" id="XP_056698724.1">
    <property type="nucleotide sequence ID" value="XM_056842746.1"/>
</dbReference>
<dbReference type="InterPro" id="IPR012337">
    <property type="entry name" value="RNaseH-like_sf"/>
</dbReference>
<dbReference type="Pfam" id="PF13456">
    <property type="entry name" value="RVT_3"/>
    <property type="match status" value="1"/>
</dbReference>
<feature type="region of interest" description="Disordered" evidence="1">
    <location>
        <begin position="80"/>
        <end position="171"/>
    </location>
</feature>
<dbReference type="PANTHER" id="PTHR33116">
    <property type="entry name" value="REVERSE TRANSCRIPTASE ZINC-BINDING DOMAIN-CONTAINING PROTEIN-RELATED-RELATED"/>
    <property type="match status" value="1"/>
</dbReference>
<evidence type="ECO:0008006" key="6">
    <source>
        <dbReference type="Google" id="ProtNLM"/>
    </source>
</evidence>
<keyword evidence="4" id="KW-1185">Reference proteome</keyword>
<dbReference type="Proteomes" id="UP000813463">
    <property type="component" value="Chromosome 4"/>
</dbReference>
<feature type="compositionally biased region" description="Polar residues" evidence="1">
    <location>
        <begin position="131"/>
        <end position="147"/>
    </location>
</feature>
<dbReference type="Gene3D" id="3.30.420.10">
    <property type="entry name" value="Ribonuclease H-like superfamily/Ribonuclease H"/>
    <property type="match status" value="1"/>
</dbReference>
<dbReference type="PANTHER" id="PTHR33116:SF78">
    <property type="entry name" value="OS12G0587133 PROTEIN"/>
    <property type="match status" value="1"/>
</dbReference>
<organism evidence="4 5">
    <name type="scientific">Spinacia oleracea</name>
    <name type="common">Spinach</name>
    <dbReference type="NCBI Taxonomy" id="3562"/>
    <lineage>
        <taxon>Eukaryota</taxon>
        <taxon>Viridiplantae</taxon>
        <taxon>Streptophyta</taxon>
        <taxon>Embryophyta</taxon>
        <taxon>Tracheophyta</taxon>
        <taxon>Spermatophyta</taxon>
        <taxon>Magnoliopsida</taxon>
        <taxon>eudicotyledons</taxon>
        <taxon>Gunneridae</taxon>
        <taxon>Pentapetalae</taxon>
        <taxon>Caryophyllales</taxon>
        <taxon>Chenopodiaceae</taxon>
        <taxon>Chenopodioideae</taxon>
        <taxon>Anserineae</taxon>
        <taxon>Spinacia</taxon>
    </lineage>
</organism>
<proteinExistence type="predicted"/>
<dbReference type="InterPro" id="IPR026960">
    <property type="entry name" value="RVT-Znf"/>
</dbReference>
<evidence type="ECO:0000313" key="5">
    <source>
        <dbReference type="RefSeq" id="XP_056698724.1"/>
    </source>
</evidence>
<accession>A0ABM3RSY6</accession>
<feature type="domain" description="RNase H type-1" evidence="2">
    <location>
        <begin position="672"/>
        <end position="790"/>
    </location>
</feature>
<gene>
    <name evidence="5" type="primary">LOC110796886</name>
</gene>
<protein>
    <recommendedName>
        <fullName evidence="6">RNase H type-1 domain-containing protein</fullName>
    </recommendedName>
</protein>
<dbReference type="Pfam" id="PF13966">
    <property type="entry name" value="zf-RVT"/>
    <property type="match status" value="1"/>
</dbReference>
<name>A0ABM3RSY6_SPIOL</name>
<reference evidence="4" key="1">
    <citation type="journal article" date="2021" name="Nat. Commun.">
        <title>Genomic analyses provide insights into spinach domestication and the genetic basis of agronomic traits.</title>
        <authorList>
            <person name="Cai X."/>
            <person name="Sun X."/>
            <person name="Xu C."/>
            <person name="Sun H."/>
            <person name="Wang X."/>
            <person name="Ge C."/>
            <person name="Zhang Z."/>
            <person name="Wang Q."/>
            <person name="Fei Z."/>
            <person name="Jiao C."/>
            <person name="Wang Q."/>
        </authorList>
    </citation>
    <scope>NUCLEOTIDE SEQUENCE [LARGE SCALE GENOMIC DNA]</scope>
    <source>
        <strain evidence="4">cv. Varoflay</strain>
    </source>
</reference>
<dbReference type="SUPFAM" id="SSF53098">
    <property type="entry name" value="Ribonuclease H-like"/>
    <property type="match status" value="1"/>
</dbReference>
<evidence type="ECO:0000313" key="4">
    <source>
        <dbReference type="Proteomes" id="UP000813463"/>
    </source>
</evidence>
<feature type="compositionally biased region" description="Acidic residues" evidence="1">
    <location>
        <begin position="108"/>
        <end position="127"/>
    </location>
</feature>
<feature type="compositionally biased region" description="Polar residues" evidence="1">
    <location>
        <begin position="88"/>
        <end position="100"/>
    </location>
</feature>
<dbReference type="InterPro" id="IPR002156">
    <property type="entry name" value="RNaseH_domain"/>
</dbReference>
<dbReference type="InterPro" id="IPR044730">
    <property type="entry name" value="RNase_H-like_dom_plant"/>
</dbReference>